<proteinExistence type="predicted"/>
<name>A0ACB6R540_9PLEO</name>
<sequence length="177" mass="18473">MLLVLCWGGESADGVARALNCRGQDLQTVAEIHFSTCVKSGCSSAGGYSTDVAMAIGLYDGYCNEMGYIAIRTTPESKATTTTAATGTSSRTSSPTSSSPATTSSSPVTKTASSTSSITPIFTVIIPTGRDSTTSAQDTNLPRVVTVTKVLVRNGNQLNHCGLFIRMVSIFVIIILF</sequence>
<comment type="caution">
    <text evidence="1">The sequence shown here is derived from an EMBL/GenBank/DDBJ whole genome shotgun (WGS) entry which is preliminary data.</text>
</comment>
<dbReference type="EMBL" id="MU003498">
    <property type="protein sequence ID" value="KAF2474388.1"/>
    <property type="molecule type" value="Genomic_DNA"/>
</dbReference>
<reference evidence="1" key="1">
    <citation type="journal article" date="2020" name="Stud. Mycol.">
        <title>101 Dothideomycetes genomes: a test case for predicting lifestyles and emergence of pathogens.</title>
        <authorList>
            <person name="Haridas S."/>
            <person name="Albert R."/>
            <person name="Binder M."/>
            <person name="Bloem J."/>
            <person name="Labutti K."/>
            <person name="Salamov A."/>
            <person name="Andreopoulos B."/>
            <person name="Baker S."/>
            <person name="Barry K."/>
            <person name="Bills G."/>
            <person name="Bluhm B."/>
            <person name="Cannon C."/>
            <person name="Castanera R."/>
            <person name="Culley D."/>
            <person name="Daum C."/>
            <person name="Ezra D."/>
            <person name="Gonzalez J."/>
            <person name="Henrissat B."/>
            <person name="Kuo A."/>
            <person name="Liang C."/>
            <person name="Lipzen A."/>
            <person name="Lutzoni F."/>
            <person name="Magnuson J."/>
            <person name="Mondo S."/>
            <person name="Nolan M."/>
            <person name="Ohm R."/>
            <person name="Pangilinan J."/>
            <person name="Park H.-J."/>
            <person name="Ramirez L."/>
            <person name="Alfaro M."/>
            <person name="Sun H."/>
            <person name="Tritt A."/>
            <person name="Yoshinaga Y."/>
            <person name="Zwiers L.-H."/>
            <person name="Turgeon B."/>
            <person name="Goodwin S."/>
            <person name="Spatafora J."/>
            <person name="Crous P."/>
            <person name="Grigoriev I."/>
        </authorList>
    </citation>
    <scope>NUCLEOTIDE SEQUENCE</scope>
    <source>
        <strain evidence="1">ATCC 200398</strain>
    </source>
</reference>
<organism evidence="1 2">
    <name type="scientific">Lindgomyces ingoldianus</name>
    <dbReference type="NCBI Taxonomy" id="673940"/>
    <lineage>
        <taxon>Eukaryota</taxon>
        <taxon>Fungi</taxon>
        <taxon>Dikarya</taxon>
        <taxon>Ascomycota</taxon>
        <taxon>Pezizomycotina</taxon>
        <taxon>Dothideomycetes</taxon>
        <taxon>Pleosporomycetidae</taxon>
        <taxon>Pleosporales</taxon>
        <taxon>Lindgomycetaceae</taxon>
        <taxon>Lindgomyces</taxon>
    </lineage>
</organism>
<evidence type="ECO:0000313" key="2">
    <source>
        <dbReference type="Proteomes" id="UP000799755"/>
    </source>
</evidence>
<keyword evidence="2" id="KW-1185">Reference proteome</keyword>
<evidence type="ECO:0000313" key="1">
    <source>
        <dbReference type="EMBL" id="KAF2474388.1"/>
    </source>
</evidence>
<accession>A0ACB6R540</accession>
<dbReference type="Proteomes" id="UP000799755">
    <property type="component" value="Unassembled WGS sequence"/>
</dbReference>
<gene>
    <name evidence="1" type="ORF">BDR25DRAFT_385948</name>
</gene>
<protein>
    <submittedName>
        <fullName evidence="1">Uncharacterized protein</fullName>
    </submittedName>
</protein>